<comment type="similarity">
    <text evidence="6">Belongs to the short-chain dehydrogenases/reductases (SDR) family. ERG27 subfamily.</text>
</comment>
<dbReference type="InterPro" id="IPR051593">
    <property type="entry name" value="Ergosterol_Biosynth_ERG27"/>
</dbReference>
<keyword evidence="4 7" id="KW-0560">Oxidoreductase</keyword>
<dbReference type="GO" id="GO:0005789">
    <property type="term" value="C:endoplasmic reticulum membrane"/>
    <property type="evidence" value="ECO:0007669"/>
    <property type="project" value="TreeGrafter"/>
</dbReference>
<name>A0A9W8YWN2_9PEZI</name>
<evidence type="ECO:0000256" key="6">
    <source>
        <dbReference type="ARBA" id="ARBA00023593"/>
    </source>
</evidence>
<reference evidence="7" key="1">
    <citation type="submission" date="2022-10" db="EMBL/GenBank/DDBJ databases">
        <title>Tapping the CABI collections for fungal endophytes: first genome assemblies for Collariella, Neodidymelliopsis, Ascochyta clinopodiicola, Didymella pomorum, Didymosphaeria variabile, Neocosmospora piperis and Neocucurbitaria cava.</title>
        <authorList>
            <person name="Hill R."/>
        </authorList>
    </citation>
    <scope>NUCLEOTIDE SEQUENCE</scope>
    <source>
        <strain evidence="7">IMI 355082</strain>
    </source>
</reference>
<dbReference type="GO" id="GO:0005811">
    <property type="term" value="C:lipid droplet"/>
    <property type="evidence" value="ECO:0007669"/>
    <property type="project" value="TreeGrafter"/>
</dbReference>
<dbReference type="Proteomes" id="UP001140453">
    <property type="component" value="Unassembled WGS sequence"/>
</dbReference>
<dbReference type="GO" id="GO:0006696">
    <property type="term" value="P:ergosterol biosynthetic process"/>
    <property type="evidence" value="ECO:0007669"/>
    <property type="project" value="TreeGrafter"/>
</dbReference>
<proteinExistence type="inferred from homology"/>
<dbReference type="Gene3D" id="3.40.50.720">
    <property type="entry name" value="NAD(P)-binding Rossmann-like Domain"/>
    <property type="match status" value="1"/>
</dbReference>
<accession>A0A9W8YWN2</accession>
<gene>
    <name evidence="7" type="primary">ERG27</name>
    <name evidence="7" type="ORF">N0V93_002499</name>
</gene>
<dbReference type="PANTHER" id="PTHR43647:SF1">
    <property type="entry name" value="3-KETO-STEROID REDUCTASE ERG27"/>
    <property type="match status" value="1"/>
</dbReference>
<protein>
    <submittedName>
        <fullName evidence="7">3-keto-steroid reductase</fullName>
        <ecNumber evidence="7">1.1.1.270</ecNumber>
    </submittedName>
</protein>
<keyword evidence="5" id="KW-0443">Lipid metabolism</keyword>
<dbReference type="GO" id="GO:0000253">
    <property type="term" value="F:3-beta-hydroxysteroid 3-dehydrogenase (NADP+) activity"/>
    <property type="evidence" value="ECO:0007669"/>
    <property type="project" value="UniProtKB-EC"/>
</dbReference>
<dbReference type="OrthoDB" id="9989144at2759"/>
<dbReference type="PANTHER" id="PTHR43647">
    <property type="entry name" value="DEHYDROGENASE"/>
    <property type="match status" value="1"/>
</dbReference>
<keyword evidence="1" id="KW-0444">Lipid biosynthesis</keyword>
<evidence type="ECO:0000256" key="1">
    <source>
        <dbReference type="ARBA" id="ARBA00022516"/>
    </source>
</evidence>
<dbReference type="EMBL" id="JAPEVB010000002">
    <property type="protein sequence ID" value="KAJ4393291.1"/>
    <property type="molecule type" value="Genomic_DNA"/>
</dbReference>
<dbReference type="AlphaFoldDB" id="A0A9W8YWN2"/>
<dbReference type="GO" id="GO:0005741">
    <property type="term" value="C:mitochondrial outer membrane"/>
    <property type="evidence" value="ECO:0007669"/>
    <property type="project" value="TreeGrafter"/>
</dbReference>
<keyword evidence="8" id="KW-1185">Reference proteome</keyword>
<evidence type="ECO:0000256" key="3">
    <source>
        <dbReference type="ARBA" id="ARBA00022955"/>
    </source>
</evidence>
<sequence>MAPAPWASLPAQDTLFVLVTGANSGVGLGICERTIDTFLTERPLTSHLVLLPTTRSARKAAETVASLRQHVLHAASTNKSLKQRGVRELNETLGRVHVASVQLDLCDLSTVRSASEQLVNGTLYFDDIRAEVKIPRLDAVIFNAGIGGWSHVSWLAFAWDIVTEGWIQATTRPTSKRSVAGLTVNPLPKAKSEDVPALGLVFCANVLGHYLFAHYLLPLLSRKDEGVAPGRIIWQSSVDPSLKHFDVNDIQGLKRPAAYESSKFLTDVLALTADLPSVRPRSAAYFKSDSKDPATAQGQRPNIYLAHPGIVATTMFPLHFMLMWGYVLGTTLSRWLGSPWHPVTPYKAGMATTWLALASQETLDAENAQQSKWGSCTDFWGNTYVKKTEVDGWGWEGRVESAQDIAEQDRTVRRVLRKSVGRKARPEQLTEEKRAEIEEIGAKCWEQMEKLREEWEERLIILAEK</sequence>
<evidence type="ECO:0000256" key="5">
    <source>
        <dbReference type="ARBA" id="ARBA00023098"/>
    </source>
</evidence>
<evidence type="ECO:0000313" key="7">
    <source>
        <dbReference type="EMBL" id="KAJ4393291.1"/>
    </source>
</evidence>
<evidence type="ECO:0000256" key="4">
    <source>
        <dbReference type="ARBA" id="ARBA00023002"/>
    </source>
</evidence>
<keyword evidence="3" id="KW-0752">Steroid biosynthesis</keyword>
<evidence type="ECO:0000313" key="8">
    <source>
        <dbReference type="Proteomes" id="UP001140453"/>
    </source>
</evidence>
<dbReference type="SUPFAM" id="SSF51735">
    <property type="entry name" value="NAD(P)-binding Rossmann-fold domains"/>
    <property type="match status" value="1"/>
</dbReference>
<dbReference type="EC" id="1.1.1.270" evidence="7"/>
<comment type="caution">
    <text evidence="7">The sequence shown here is derived from an EMBL/GenBank/DDBJ whole genome shotgun (WGS) entry which is preliminary data.</text>
</comment>
<dbReference type="InterPro" id="IPR036291">
    <property type="entry name" value="NAD(P)-bd_dom_sf"/>
</dbReference>
<keyword evidence="2" id="KW-0521">NADP</keyword>
<organism evidence="7 8">
    <name type="scientific">Gnomoniopsis smithogilvyi</name>
    <dbReference type="NCBI Taxonomy" id="1191159"/>
    <lineage>
        <taxon>Eukaryota</taxon>
        <taxon>Fungi</taxon>
        <taxon>Dikarya</taxon>
        <taxon>Ascomycota</taxon>
        <taxon>Pezizomycotina</taxon>
        <taxon>Sordariomycetes</taxon>
        <taxon>Sordariomycetidae</taxon>
        <taxon>Diaporthales</taxon>
        <taxon>Gnomoniaceae</taxon>
        <taxon>Gnomoniopsis</taxon>
    </lineage>
</organism>
<evidence type="ECO:0000256" key="2">
    <source>
        <dbReference type="ARBA" id="ARBA00022857"/>
    </source>
</evidence>